<dbReference type="PATRIC" id="fig|1590.142.peg.1452"/>
<evidence type="ECO:0000259" key="2">
    <source>
        <dbReference type="Pfam" id="PF04069"/>
    </source>
</evidence>
<evidence type="ECO:0000313" key="6">
    <source>
        <dbReference type="EMBL" id="ODO61555.1"/>
    </source>
</evidence>
<dbReference type="OMA" id="KDPAWKN"/>
<dbReference type="Proteomes" id="UP000076989">
    <property type="component" value="Unassembled WGS sequence"/>
</dbReference>
<dbReference type="RefSeq" id="WP_003640358.1">
    <property type="nucleotide sequence ID" value="NZ_AP018405.1"/>
</dbReference>
<dbReference type="InterPro" id="IPR007210">
    <property type="entry name" value="ABC_Gly_betaine_transp_sub-bd"/>
</dbReference>
<feature type="chain" id="PRO_5043120311" evidence="1">
    <location>
        <begin position="23"/>
        <end position="311"/>
    </location>
</feature>
<dbReference type="SUPFAM" id="SSF53850">
    <property type="entry name" value="Periplasmic binding protein-like II"/>
    <property type="match status" value="1"/>
</dbReference>
<evidence type="ECO:0000313" key="4">
    <source>
        <dbReference type="EMBL" id="KZU91736.1"/>
    </source>
</evidence>
<dbReference type="CDD" id="cd13608">
    <property type="entry name" value="PBP2_OpuCC_like"/>
    <property type="match status" value="1"/>
</dbReference>
<dbReference type="GeneID" id="77218024"/>
<dbReference type="Pfam" id="PF04069">
    <property type="entry name" value="OpuAC"/>
    <property type="match status" value="1"/>
</dbReference>
<evidence type="ECO:0000313" key="7">
    <source>
        <dbReference type="EMBL" id="QQM59792.1"/>
    </source>
</evidence>
<organism evidence="4 9">
    <name type="scientific">Lactiplantibacillus plantarum</name>
    <name type="common">Lactobacillus plantarum</name>
    <dbReference type="NCBI Taxonomy" id="1590"/>
    <lineage>
        <taxon>Bacteria</taxon>
        <taxon>Bacillati</taxon>
        <taxon>Bacillota</taxon>
        <taxon>Bacilli</taxon>
        <taxon>Lactobacillales</taxon>
        <taxon>Lactobacillaceae</taxon>
        <taxon>Lactiplantibacillus</taxon>
    </lineage>
</organism>
<dbReference type="EMBL" id="CP066817">
    <property type="protein sequence ID" value="QQM59792.1"/>
    <property type="molecule type" value="Genomic_DNA"/>
</dbReference>
<dbReference type="EMBL" id="LUXM01000040">
    <property type="protein sequence ID" value="KZU91736.1"/>
    <property type="molecule type" value="Genomic_DNA"/>
</dbReference>
<accession>A0A0G9FC86</accession>
<dbReference type="EMBL" id="LUXO01000022">
    <property type="protein sequence ID" value="KZV04218.1"/>
    <property type="molecule type" value="Genomic_DNA"/>
</dbReference>
<evidence type="ECO:0000313" key="5">
    <source>
        <dbReference type="EMBL" id="KZV04218.1"/>
    </source>
</evidence>
<evidence type="ECO:0000313" key="9">
    <source>
        <dbReference type="Proteomes" id="UP000076882"/>
    </source>
</evidence>
<name>A0A0G9FC86_LACPN</name>
<dbReference type="Proteomes" id="UP000595466">
    <property type="component" value="Chromosome"/>
</dbReference>
<dbReference type="PROSITE" id="PS51257">
    <property type="entry name" value="PROKAR_LIPOPROTEIN"/>
    <property type="match status" value="1"/>
</dbReference>
<protein>
    <submittedName>
        <fullName evidence="6">Carnitine transport binding protein OpuCC</fullName>
    </submittedName>
    <submittedName>
        <fullName evidence="7">Osmoprotectant ABC transporter substrate-binding protein</fullName>
    </submittedName>
    <submittedName>
        <fullName evidence="4">Osmotically activated L-carnitine/choline ABCtransporter substrate-binding protein OpuCC</fullName>
    </submittedName>
</protein>
<gene>
    <name evidence="7" type="ORF">JH395_08470</name>
    <name evidence="4" type="ORF">Lp19_3022</name>
    <name evidence="6" type="ORF">LPJSA22_01534</name>
    <name evidence="5" type="ORF">NAB2_1145</name>
    <name evidence="3" type="ORF">Nizo2260_0592</name>
</gene>
<evidence type="ECO:0000313" key="12">
    <source>
        <dbReference type="Proteomes" id="UP000595466"/>
    </source>
</evidence>
<feature type="domain" description="ABC-type glycine betaine transport system substrate-binding" evidence="2">
    <location>
        <begin position="35"/>
        <end position="302"/>
    </location>
</feature>
<dbReference type="AlphaFoldDB" id="A0A0G9FC86"/>
<sequence length="311" mass="34805">MKKIKKWLLGVFATVASALLLAGCGFPGLSGTSSDTIRIASQNTTEQQIMAYMIQDMIKHYSNLNTTIINNLGSGTVSFNALKNDQADISAIRYTGTDLTTILGEKMDRSNIKSIDQKVRSQFNSKYQMTYFPSYGFADTYAFMVTKATAKKYHLNTVSDMKKVASKLTVGLDQIWTERKGDGYPAFKKLYGFQFGKTYPMQIGLVYDALESGKMDAILGYSTDGRIGSYDLKILKDDKNFFPPYNASAVATNKILKAHPKLKPILNRLNGKISLKTMQNLNYQVDNNLVEPEVVAKQFLEKHNYFEGSDK</sequence>
<evidence type="ECO:0000313" key="10">
    <source>
        <dbReference type="Proteomes" id="UP000076989"/>
    </source>
</evidence>
<dbReference type="GO" id="GO:0022857">
    <property type="term" value="F:transmembrane transporter activity"/>
    <property type="evidence" value="ECO:0007669"/>
    <property type="project" value="InterPro"/>
</dbReference>
<keyword evidence="1" id="KW-0732">Signal</keyword>
<dbReference type="Proteomes" id="UP000076872">
    <property type="component" value="Unassembled WGS sequence"/>
</dbReference>
<dbReference type="Gene3D" id="3.40.190.10">
    <property type="entry name" value="Periplasmic binding protein-like II"/>
    <property type="match status" value="1"/>
</dbReference>
<reference evidence="8 9" key="1">
    <citation type="submission" date="2016-03" db="EMBL/GenBank/DDBJ databases">
        <title>Comparative genomics of 54 Lactobacillus plantarum strains reveals genomic uncoupling from niche constraints.</title>
        <authorList>
            <person name="Martino M.E."/>
        </authorList>
    </citation>
    <scope>NUCLEOTIDE SEQUENCE [LARGE SCALE GENOMIC DNA]</scope>
    <source>
        <strain evidence="4 9">19.1</strain>
        <strain evidence="5 8">NAB2</strain>
        <strain evidence="3 10">Nizo2260</strain>
    </source>
</reference>
<reference evidence="7 12" key="3">
    <citation type="submission" date="2020-12" db="EMBL/GenBank/DDBJ databases">
        <title>Whole genome sequencing of Lactobacillus plantarum PC518.</title>
        <authorList>
            <person name="Guo Q."/>
        </authorList>
    </citation>
    <scope>NUCLEOTIDE SEQUENCE [LARGE SCALE GENOMIC DNA]</scope>
    <source>
        <strain evidence="7 12">PC518</strain>
    </source>
</reference>
<evidence type="ECO:0000313" key="11">
    <source>
        <dbReference type="Proteomes" id="UP000094892"/>
    </source>
</evidence>
<dbReference type="Proteomes" id="UP000076882">
    <property type="component" value="Unassembled WGS sequence"/>
</dbReference>
<dbReference type="GO" id="GO:0043190">
    <property type="term" value="C:ATP-binding cassette (ABC) transporter complex"/>
    <property type="evidence" value="ECO:0007669"/>
    <property type="project" value="InterPro"/>
</dbReference>
<evidence type="ECO:0000313" key="3">
    <source>
        <dbReference type="EMBL" id="KZU07051.1"/>
    </source>
</evidence>
<feature type="signal peptide" evidence="1">
    <location>
        <begin position="1"/>
        <end position="22"/>
    </location>
</feature>
<dbReference type="Gene3D" id="3.40.190.120">
    <property type="entry name" value="Osmoprotection protein (prox), domain 2"/>
    <property type="match status" value="1"/>
</dbReference>
<dbReference type="EMBL" id="MCOL01000001">
    <property type="protein sequence ID" value="ODO61555.1"/>
    <property type="molecule type" value="Genomic_DNA"/>
</dbReference>
<evidence type="ECO:0000313" key="8">
    <source>
        <dbReference type="Proteomes" id="UP000076872"/>
    </source>
</evidence>
<dbReference type="EMBL" id="LUWI01000010">
    <property type="protein sequence ID" value="KZU07051.1"/>
    <property type="molecule type" value="Genomic_DNA"/>
</dbReference>
<dbReference type="KEGG" id="lpb:SH83_06690"/>
<proteinExistence type="predicted"/>
<dbReference type="Proteomes" id="UP000094892">
    <property type="component" value="Unassembled WGS sequence"/>
</dbReference>
<evidence type="ECO:0000256" key="1">
    <source>
        <dbReference type="SAM" id="SignalP"/>
    </source>
</evidence>
<reference evidence="6 11" key="2">
    <citation type="submission" date="2016-08" db="EMBL/GenBank/DDBJ databases">
        <title>Genome sequencing of Lactobacillus plantarum JSA22, isolated from fermented soybean paste.</title>
        <authorList>
            <person name="Choi H.S."/>
        </authorList>
    </citation>
    <scope>NUCLEOTIDE SEQUENCE [LARGE SCALE GENOMIC DNA]</scope>
    <source>
        <strain evidence="6 11">JSA22</strain>
    </source>
</reference>